<dbReference type="PROSITE" id="PS50956">
    <property type="entry name" value="HTH_ASNC_2"/>
    <property type="match status" value="1"/>
</dbReference>
<keyword evidence="2" id="KW-0238">DNA-binding</keyword>
<dbReference type="SUPFAM" id="SSF46785">
    <property type="entry name" value="Winged helix' DNA-binding domain"/>
    <property type="match status" value="1"/>
</dbReference>
<evidence type="ECO:0000313" key="6">
    <source>
        <dbReference type="Proteomes" id="UP001597187"/>
    </source>
</evidence>
<sequence length="197" mass="21229">MTQFDDIDRQILAFLMEDARRSFRDIADEVGRSAPTVSNRVERLEELGVIRRFTVDVDRSTLGTTDESLVVAECSPASAAELARDLSNHDAVEHVCRGVGGTVVGTVQSGSIELDELLGPLAEEYDAEWSVEPLAESRWNPRLGVEGAFGLVCTVCGNTISDGGETVEVDSGDSHAVCCSSCATEISEQYERLAEGE</sequence>
<dbReference type="InterPro" id="IPR011991">
    <property type="entry name" value="ArsR-like_HTH"/>
</dbReference>
<dbReference type="SMART" id="SM00344">
    <property type="entry name" value="HTH_ASNC"/>
    <property type="match status" value="1"/>
</dbReference>
<dbReference type="InterPro" id="IPR036388">
    <property type="entry name" value="WH-like_DNA-bd_sf"/>
</dbReference>
<gene>
    <name evidence="5" type="ORF">ACFSBT_06110</name>
</gene>
<dbReference type="PANTHER" id="PTHR43413:SF4">
    <property type="entry name" value="HTH-TYPE TRANSCRIPTIONAL REGULATOR LYSM"/>
    <property type="match status" value="1"/>
</dbReference>
<evidence type="ECO:0000256" key="1">
    <source>
        <dbReference type="ARBA" id="ARBA00023015"/>
    </source>
</evidence>
<dbReference type="InterPro" id="IPR019888">
    <property type="entry name" value="Tscrpt_reg_AsnC-like"/>
</dbReference>
<evidence type="ECO:0000256" key="2">
    <source>
        <dbReference type="ARBA" id="ARBA00023125"/>
    </source>
</evidence>
<dbReference type="GO" id="GO:0003677">
    <property type="term" value="F:DNA binding"/>
    <property type="evidence" value="ECO:0007669"/>
    <property type="project" value="UniProtKB-KW"/>
</dbReference>
<protein>
    <submittedName>
        <fullName evidence="5">Lrp/AsnC family transcriptional regulator</fullName>
    </submittedName>
</protein>
<organism evidence="5 6">
    <name type="scientific">Halomarina rubra</name>
    <dbReference type="NCBI Taxonomy" id="2071873"/>
    <lineage>
        <taxon>Archaea</taxon>
        <taxon>Methanobacteriati</taxon>
        <taxon>Methanobacteriota</taxon>
        <taxon>Stenosarchaea group</taxon>
        <taxon>Halobacteria</taxon>
        <taxon>Halobacteriales</taxon>
        <taxon>Natronomonadaceae</taxon>
        <taxon>Halomarina</taxon>
    </lineage>
</organism>
<comment type="caution">
    <text evidence="5">The sequence shown here is derived from an EMBL/GenBank/DDBJ whole genome shotgun (WGS) entry which is preliminary data.</text>
</comment>
<dbReference type="EMBL" id="JBHUDC010000003">
    <property type="protein sequence ID" value="MFD1512852.1"/>
    <property type="molecule type" value="Genomic_DNA"/>
</dbReference>
<dbReference type="Proteomes" id="UP001597187">
    <property type="component" value="Unassembled WGS sequence"/>
</dbReference>
<dbReference type="RefSeq" id="WP_250872827.1">
    <property type="nucleotide sequence ID" value="NZ_JALXFV010000003.1"/>
</dbReference>
<dbReference type="AlphaFoldDB" id="A0ABD6AT99"/>
<evidence type="ECO:0000313" key="5">
    <source>
        <dbReference type="EMBL" id="MFD1512852.1"/>
    </source>
</evidence>
<dbReference type="Pfam" id="PF24273">
    <property type="entry name" value="TRASH_HVO_1752_C"/>
    <property type="match status" value="1"/>
</dbReference>
<dbReference type="Gene3D" id="1.10.10.10">
    <property type="entry name" value="Winged helix-like DNA-binding domain superfamily/Winged helix DNA-binding domain"/>
    <property type="match status" value="1"/>
</dbReference>
<dbReference type="PRINTS" id="PR00033">
    <property type="entry name" value="HTHASNC"/>
</dbReference>
<keyword evidence="3" id="KW-0804">Transcription</keyword>
<dbReference type="InterPro" id="IPR000485">
    <property type="entry name" value="AsnC-type_HTH_dom"/>
</dbReference>
<accession>A0ABD6AT99</accession>
<dbReference type="InterPro" id="IPR036390">
    <property type="entry name" value="WH_DNA-bd_sf"/>
</dbReference>
<dbReference type="CDD" id="cd00090">
    <property type="entry name" value="HTH_ARSR"/>
    <property type="match status" value="1"/>
</dbReference>
<proteinExistence type="predicted"/>
<feature type="domain" description="HTH asnC-type" evidence="4">
    <location>
        <begin position="4"/>
        <end position="65"/>
    </location>
</feature>
<reference evidence="5 6" key="1">
    <citation type="journal article" date="2019" name="Int. J. Syst. Evol. Microbiol.">
        <title>The Global Catalogue of Microorganisms (GCM) 10K type strain sequencing project: providing services to taxonomists for standard genome sequencing and annotation.</title>
        <authorList>
            <consortium name="The Broad Institute Genomics Platform"/>
            <consortium name="The Broad Institute Genome Sequencing Center for Infectious Disease"/>
            <person name="Wu L."/>
            <person name="Ma J."/>
        </authorList>
    </citation>
    <scope>NUCLEOTIDE SEQUENCE [LARGE SCALE GENOMIC DNA]</scope>
    <source>
        <strain evidence="5 6">CGMCC 1.12563</strain>
    </source>
</reference>
<name>A0ABD6AT99_9EURY</name>
<dbReference type="Pfam" id="PF13404">
    <property type="entry name" value="HTH_AsnC-type"/>
    <property type="match status" value="1"/>
</dbReference>
<keyword evidence="1" id="KW-0805">Transcription regulation</keyword>
<evidence type="ECO:0000256" key="3">
    <source>
        <dbReference type="ARBA" id="ARBA00023163"/>
    </source>
</evidence>
<evidence type="ECO:0000259" key="4">
    <source>
        <dbReference type="PROSITE" id="PS50956"/>
    </source>
</evidence>
<dbReference type="PANTHER" id="PTHR43413">
    <property type="entry name" value="TRANSCRIPTIONAL REGULATOR, ASNC FAMILY"/>
    <property type="match status" value="1"/>
</dbReference>
<keyword evidence="6" id="KW-1185">Reference proteome</keyword>
<dbReference type="InterPro" id="IPR050684">
    <property type="entry name" value="HTH-Siroheme_Decarb"/>
</dbReference>
<dbReference type="InterPro" id="IPR056526">
    <property type="entry name" value="TRASH_HVO_1752"/>
</dbReference>